<gene>
    <name evidence="9" type="ORF">GH984_00805</name>
</gene>
<feature type="domain" description="L,D-TPase catalytic" evidence="8">
    <location>
        <begin position="31"/>
        <end position="188"/>
    </location>
</feature>
<dbReference type="GO" id="GO:0071555">
    <property type="term" value="P:cell wall organization"/>
    <property type="evidence" value="ECO:0007669"/>
    <property type="project" value="UniProtKB-UniRule"/>
</dbReference>
<keyword evidence="3" id="KW-0808">Transferase</keyword>
<reference evidence="9 10" key="1">
    <citation type="submission" date="2019-11" db="EMBL/GenBank/DDBJ databases">
        <authorList>
            <person name="Zhang X.Y."/>
        </authorList>
    </citation>
    <scope>NUCLEOTIDE SEQUENCE [LARGE SCALE GENOMIC DNA]</scope>
    <source>
        <strain evidence="9 10">C176</strain>
    </source>
</reference>
<dbReference type="CDD" id="cd16913">
    <property type="entry name" value="YkuD_like"/>
    <property type="match status" value="1"/>
</dbReference>
<dbReference type="PANTHER" id="PTHR36699">
    <property type="entry name" value="LD-TRANSPEPTIDASE"/>
    <property type="match status" value="1"/>
</dbReference>
<comment type="caution">
    <text evidence="9">The sequence shown here is derived from an EMBL/GenBank/DDBJ whole genome shotgun (WGS) entry which is preliminary data.</text>
</comment>
<dbReference type="GO" id="GO:0008360">
    <property type="term" value="P:regulation of cell shape"/>
    <property type="evidence" value="ECO:0007669"/>
    <property type="project" value="UniProtKB-UniRule"/>
</dbReference>
<keyword evidence="5 7" id="KW-0573">Peptidoglycan synthesis</keyword>
<evidence type="ECO:0000256" key="7">
    <source>
        <dbReference type="PROSITE-ProRule" id="PRU01373"/>
    </source>
</evidence>
<dbReference type="GO" id="GO:0016740">
    <property type="term" value="F:transferase activity"/>
    <property type="evidence" value="ECO:0007669"/>
    <property type="project" value="UniProtKB-KW"/>
</dbReference>
<organism evidence="9 10">
    <name type="scientific">Spiribacter salilacus</name>
    <dbReference type="NCBI Taxonomy" id="2664894"/>
    <lineage>
        <taxon>Bacteria</taxon>
        <taxon>Pseudomonadati</taxon>
        <taxon>Pseudomonadota</taxon>
        <taxon>Gammaproteobacteria</taxon>
        <taxon>Chromatiales</taxon>
        <taxon>Ectothiorhodospiraceae</taxon>
        <taxon>Spiribacter</taxon>
    </lineage>
</organism>
<evidence type="ECO:0000256" key="4">
    <source>
        <dbReference type="ARBA" id="ARBA00022960"/>
    </source>
</evidence>
<sequence length="188" mass="21030">MADVIKNSIIFLVLGFFFSAASVSAKPYDGIWVRVDIAAERTEVWQGEEQVIAFEGVAFGRGGVSRLRLRGEQETPLGEFYINRINRESQFHIFLGINYPTMSHFSEARALGIIDDEEFTTSLEYASRTGYLPQDGSLGGYIGLHGIGRGDPEVHRRFHWTQGCIAMTNAEIEKLAQWVEVGTPVIIE</sequence>
<proteinExistence type="inferred from homology"/>
<comment type="pathway">
    <text evidence="1 7">Cell wall biogenesis; peptidoglycan biosynthesis.</text>
</comment>
<evidence type="ECO:0000313" key="9">
    <source>
        <dbReference type="EMBL" id="MRH77252.1"/>
    </source>
</evidence>
<evidence type="ECO:0000256" key="6">
    <source>
        <dbReference type="ARBA" id="ARBA00023316"/>
    </source>
</evidence>
<dbReference type="Proteomes" id="UP000433788">
    <property type="component" value="Unassembled WGS sequence"/>
</dbReference>
<dbReference type="PANTHER" id="PTHR36699:SF1">
    <property type="entry name" value="L,D-TRANSPEPTIDASE YAFK-RELATED"/>
    <property type="match status" value="1"/>
</dbReference>
<protein>
    <submittedName>
        <fullName evidence="9">L,D-transpeptidase family protein</fullName>
    </submittedName>
</protein>
<dbReference type="InterPro" id="IPR005490">
    <property type="entry name" value="LD_TPept_cat_dom"/>
</dbReference>
<evidence type="ECO:0000259" key="8">
    <source>
        <dbReference type="PROSITE" id="PS52029"/>
    </source>
</evidence>
<dbReference type="PROSITE" id="PS52029">
    <property type="entry name" value="LD_TPASE"/>
    <property type="match status" value="1"/>
</dbReference>
<dbReference type="UniPathway" id="UPA00219"/>
<dbReference type="Gene3D" id="2.40.440.10">
    <property type="entry name" value="L,D-transpeptidase catalytic domain-like"/>
    <property type="match status" value="1"/>
</dbReference>
<evidence type="ECO:0000256" key="3">
    <source>
        <dbReference type="ARBA" id="ARBA00022679"/>
    </source>
</evidence>
<evidence type="ECO:0000256" key="1">
    <source>
        <dbReference type="ARBA" id="ARBA00004752"/>
    </source>
</evidence>
<comment type="similarity">
    <text evidence="2">Belongs to the YkuD family.</text>
</comment>
<accession>A0A6N7QMI0</accession>
<dbReference type="EMBL" id="WJPP01000001">
    <property type="protein sequence ID" value="MRH77252.1"/>
    <property type="molecule type" value="Genomic_DNA"/>
</dbReference>
<dbReference type="Pfam" id="PF03734">
    <property type="entry name" value="YkuD"/>
    <property type="match status" value="1"/>
</dbReference>
<keyword evidence="6 7" id="KW-0961">Cell wall biogenesis/degradation</keyword>
<keyword evidence="4 7" id="KW-0133">Cell shape</keyword>
<name>A0A6N7QMI0_9GAMM</name>
<dbReference type="GO" id="GO:0004180">
    <property type="term" value="F:carboxypeptidase activity"/>
    <property type="evidence" value="ECO:0007669"/>
    <property type="project" value="UniProtKB-ARBA"/>
</dbReference>
<dbReference type="AlphaFoldDB" id="A0A6N7QMI0"/>
<dbReference type="InterPro" id="IPR038063">
    <property type="entry name" value="Transpep_catalytic_dom"/>
</dbReference>
<feature type="active site" description="Proton donor/acceptor" evidence="7">
    <location>
        <position position="145"/>
    </location>
</feature>
<dbReference type="GO" id="GO:0009252">
    <property type="term" value="P:peptidoglycan biosynthetic process"/>
    <property type="evidence" value="ECO:0007669"/>
    <property type="project" value="UniProtKB-UniPathway"/>
</dbReference>
<feature type="active site" description="Nucleophile" evidence="7">
    <location>
        <position position="164"/>
    </location>
</feature>
<keyword evidence="10" id="KW-1185">Reference proteome</keyword>
<evidence type="ECO:0000256" key="2">
    <source>
        <dbReference type="ARBA" id="ARBA00005992"/>
    </source>
</evidence>
<dbReference type="SUPFAM" id="SSF141523">
    <property type="entry name" value="L,D-transpeptidase catalytic domain-like"/>
    <property type="match status" value="1"/>
</dbReference>
<dbReference type="RefSeq" id="WP_153718321.1">
    <property type="nucleotide sequence ID" value="NZ_WJPP01000001.1"/>
</dbReference>
<evidence type="ECO:0000256" key="5">
    <source>
        <dbReference type="ARBA" id="ARBA00022984"/>
    </source>
</evidence>
<evidence type="ECO:0000313" key="10">
    <source>
        <dbReference type="Proteomes" id="UP000433788"/>
    </source>
</evidence>